<proteinExistence type="predicted"/>
<gene>
    <name evidence="3" type="primary">LOC101854073</name>
</gene>
<feature type="compositionally biased region" description="Polar residues" evidence="1">
    <location>
        <begin position="304"/>
        <end position="314"/>
    </location>
</feature>
<feature type="compositionally biased region" description="Basic and acidic residues" evidence="1">
    <location>
        <begin position="280"/>
        <end position="289"/>
    </location>
</feature>
<evidence type="ECO:0000313" key="3">
    <source>
        <dbReference type="RefSeq" id="XP_005094364.1"/>
    </source>
</evidence>
<protein>
    <submittedName>
        <fullName evidence="3">Uncharacterized protein LOC101854073</fullName>
    </submittedName>
</protein>
<name>A0ABM0JIF4_APLCA</name>
<sequence length="468" mass="52577">MTSSGQGGVKVRYDKEVSAITHNLKEQRVLEKSMQTLRMEQTYSLKLLELDHRVIKARHKKLKEKVSLIKSHLPPEDINKFRELDSQGRMKPLIGSMSLSSAIKIAAASRRLNLNSGRVSTSRREMTQSTLPLPTITVQDESSPRLLKSTSTVSNNTKPPARPILRRSNSVTGVFIDAPTKSTQQTRPESAFVATTTDLGSSNNNNDGGRQRRQGIQENVEFSAVAEANRPLQDNNEPKSIAKDNLSPRGSLVEKQQDTSSTRLGSARPRSHSLFSSHTAAEREARDESLSPGRDNNTRRMSHISVNSIDSNLGENPAEERRRELLEEEGVRAEILAKRTKLFLQEVDEYLEQHPPLQPSHFAFEQIPAVPGGSDSLQRPGTADEDEGTGIGSHRLRFYRRLNRPGDFDGSPTAMPEDKYRQKLLSLWKDMNKCRYLRLPDDKLDLSGINTLVKDQLKLFQTLKNQEI</sequence>
<feature type="compositionally biased region" description="Polar residues" evidence="1">
    <location>
        <begin position="148"/>
        <end position="158"/>
    </location>
</feature>
<dbReference type="RefSeq" id="XP_005094364.1">
    <property type="nucleotide sequence ID" value="XM_005094307.2"/>
</dbReference>
<dbReference type="Proteomes" id="UP000694888">
    <property type="component" value="Unplaced"/>
</dbReference>
<feature type="region of interest" description="Disordered" evidence="1">
    <location>
        <begin position="228"/>
        <end position="321"/>
    </location>
</feature>
<keyword evidence="2" id="KW-1185">Reference proteome</keyword>
<accession>A0ABM0JIF4</accession>
<dbReference type="GeneID" id="101854073"/>
<evidence type="ECO:0000256" key="1">
    <source>
        <dbReference type="SAM" id="MobiDB-lite"/>
    </source>
</evidence>
<reference evidence="3" key="1">
    <citation type="submission" date="2025-08" db="UniProtKB">
        <authorList>
            <consortium name="RefSeq"/>
        </authorList>
    </citation>
    <scope>IDENTIFICATION</scope>
</reference>
<organism evidence="2 3">
    <name type="scientific">Aplysia californica</name>
    <name type="common">California sea hare</name>
    <dbReference type="NCBI Taxonomy" id="6500"/>
    <lineage>
        <taxon>Eukaryota</taxon>
        <taxon>Metazoa</taxon>
        <taxon>Spiralia</taxon>
        <taxon>Lophotrochozoa</taxon>
        <taxon>Mollusca</taxon>
        <taxon>Gastropoda</taxon>
        <taxon>Heterobranchia</taxon>
        <taxon>Euthyneura</taxon>
        <taxon>Tectipleura</taxon>
        <taxon>Aplysiida</taxon>
        <taxon>Aplysioidea</taxon>
        <taxon>Aplysiidae</taxon>
        <taxon>Aplysia</taxon>
    </lineage>
</organism>
<evidence type="ECO:0000313" key="2">
    <source>
        <dbReference type="Proteomes" id="UP000694888"/>
    </source>
</evidence>
<feature type="region of interest" description="Disordered" evidence="1">
    <location>
        <begin position="141"/>
        <end position="211"/>
    </location>
</feature>
<feature type="compositionally biased region" description="Polar residues" evidence="1">
    <location>
        <begin position="180"/>
        <end position="202"/>
    </location>
</feature>